<feature type="transmembrane region" description="Helical" evidence="9">
    <location>
        <begin position="336"/>
        <end position="362"/>
    </location>
</feature>
<comment type="caution">
    <text evidence="10">The sequence shown here is derived from an EMBL/GenBank/DDBJ whole genome shotgun (WGS) entry which is preliminary data.</text>
</comment>
<dbReference type="EMBL" id="SLVM01000014">
    <property type="protein sequence ID" value="TCM83357.1"/>
    <property type="molecule type" value="Genomic_DNA"/>
</dbReference>
<dbReference type="AlphaFoldDB" id="A0A4R1YSV9"/>
<dbReference type="GO" id="GO:0005886">
    <property type="term" value="C:plasma membrane"/>
    <property type="evidence" value="ECO:0007669"/>
    <property type="project" value="UniProtKB-SubCell"/>
</dbReference>
<dbReference type="OrthoDB" id="9794165at2"/>
<keyword evidence="3" id="KW-1003">Cell membrane</keyword>
<comment type="similarity">
    <text evidence="8">Belongs to the TsuA/YedE (TC 9.B.102) family.</text>
</comment>
<keyword evidence="7 9" id="KW-0472">Membrane</keyword>
<evidence type="ECO:0000256" key="3">
    <source>
        <dbReference type="ARBA" id="ARBA00022475"/>
    </source>
</evidence>
<evidence type="ECO:0000256" key="9">
    <source>
        <dbReference type="SAM" id="Phobius"/>
    </source>
</evidence>
<feature type="transmembrane region" description="Helical" evidence="9">
    <location>
        <begin position="43"/>
        <end position="64"/>
    </location>
</feature>
<feature type="transmembrane region" description="Helical" evidence="9">
    <location>
        <begin position="142"/>
        <end position="160"/>
    </location>
</feature>
<feature type="transmembrane region" description="Helical" evidence="9">
    <location>
        <begin position="76"/>
        <end position="95"/>
    </location>
</feature>
<evidence type="ECO:0000313" key="10">
    <source>
        <dbReference type="EMBL" id="TCM83357.1"/>
    </source>
</evidence>
<evidence type="ECO:0000313" key="11">
    <source>
        <dbReference type="Proteomes" id="UP000295277"/>
    </source>
</evidence>
<dbReference type="Pfam" id="PF04143">
    <property type="entry name" value="Sulf_transp"/>
    <property type="match status" value="1"/>
</dbReference>
<gene>
    <name evidence="10" type="ORF">EV216_11412</name>
</gene>
<evidence type="ECO:0000256" key="5">
    <source>
        <dbReference type="ARBA" id="ARBA00022692"/>
    </source>
</evidence>
<dbReference type="RefSeq" id="WP_132695319.1">
    <property type="nucleotide sequence ID" value="NZ_SLVM01000014.1"/>
</dbReference>
<keyword evidence="2" id="KW-0813">Transport</keyword>
<evidence type="ECO:0000256" key="8">
    <source>
        <dbReference type="ARBA" id="ARBA00035655"/>
    </source>
</evidence>
<keyword evidence="5 9" id="KW-0812">Transmembrane</keyword>
<evidence type="ECO:0000256" key="2">
    <source>
        <dbReference type="ARBA" id="ARBA00022448"/>
    </source>
</evidence>
<accession>A0A4R1YSV9</accession>
<sequence length="374" mass="38252">MSDTTLEARSAPRLRGRALAVLAALAAALAVAALAGPRYGALLLIGLGLGLAMEGLRFGFTGPWRRLILFRDATGMVAQMICIGLVAVIAFPLLASNPTELVGAHAPVGYAMIGGAFVFGMCMQIVLGCGSGTLVNAGSGNLVSAVALPFFCIGSFAGAYHLTWWTGLGSLPVAALSGNAGLALTLVALAAVAGIALAVAEPGKRMLPGRLWAAALIVAGLAILHLVVAGQPWGVVYGLGLWVAKGVTALGADLSGSAFWSAPSNVERIEQSLLTDITSLTDIGLIAGAALAAWWRDGLSAKVTGHPIQAWIAVIIAGFLLGYSSRLAFGCNIGALFSGVSTGSLHGWAWFAAAFTGSWYGIKLRPYLGLEARR</sequence>
<name>A0A4R1YSV9_9RHOB</name>
<evidence type="ECO:0000256" key="4">
    <source>
        <dbReference type="ARBA" id="ARBA00022519"/>
    </source>
</evidence>
<feature type="transmembrane region" description="Helical" evidence="9">
    <location>
        <begin position="180"/>
        <end position="199"/>
    </location>
</feature>
<evidence type="ECO:0000256" key="6">
    <source>
        <dbReference type="ARBA" id="ARBA00022989"/>
    </source>
</evidence>
<evidence type="ECO:0000256" key="1">
    <source>
        <dbReference type="ARBA" id="ARBA00004429"/>
    </source>
</evidence>
<feature type="transmembrane region" description="Helical" evidence="9">
    <location>
        <begin position="308"/>
        <end position="329"/>
    </location>
</feature>
<feature type="transmembrane region" description="Helical" evidence="9">
    <location>
        <begin position="107"/>
        <end position="130"/>
    </location>
</feature>
<feature type="transmembrane region" description="Helical" evidence="9">
    <location>
        <begin position="211"/>
        <end position="233"/>
    </location>
</feature>
<dbReference type="PANTHER" id="PTHR30574">
    <property type="entry name" value="INNER MEMBRANE PROTEIN YEDE"/>
    <property type="match status" value="1"/>
</dbReference>
<organism evidence="10 11">
    <name type="scientific">Rhodovulum steppense</name>
    <dbReference type="NCBI Taxonomy" id="540251"/>
    <lineage>
        <taxon>Bacteria</taxon>
        <taxon>Pseudomonadati</taxon>
        <taxon>Pseudomonadota</taxon>
        <taxon>Alphaproteobacteria</taxon>
        <taxon>Rhodobacterales</taxon>
        <taxon>Paracoccaceae</taxon>
        <taxon>Rhodovulum</taxon>
    </lineage>
</organism>
<evidence type="ECO:0000256" key="7">
    <source>
        <dbReference type="ARBA" id="ARBA00023136"/>
    </source>
</evidence>
<feature type="transmembrane region" description="Helical" evidence="9">
    <location>
        <begin position="273"/>
        <end position="296"/>
    </location>
</feature>
<keyword evidence="4" id="KW-0997">Cell inner membrane</keyword>
<reference evidence="10 11" key="1">
    <citation type="submission" date="2019-03" db="EMBL/GenBank/DDBJ databases">
        <title>Genomic Encyclopedia of Type Strains, Phase IV (KMG-IV): sequencing the most valuable type-strain genomes for metagenomic binning, comparative biology and taxonomic classification.</title>
        <authorList>
            <person name="Goeker M."/>
        </authorList>
    </citation>
    <scope>NUCLEOTIDE SEQUENCE [LARGE SCALE GENOMIC DNA]</scope>
    <source>
        <strain evidence="10 11">DSM 21153</strain>
    </source>
</reference>
<dbReference type="Proteomes" id="UP000295277">
    <property type="component" value="Unassembled WGS sequence"/>
</dbReference>
<protein>
    <submittedName>
        <fullName evidence="10">Uncharacterized protein</fullName>
    </submittedName>
</protein>
<dbReference type="PANTHER" id="PTHR30574:SF1">
    <property type="entry name" value="SULPHUR TRANSPORT DOMAIN-CONTAINING PROTEIN"/>
    <property type="match status" value="1"/>
</dbReference>
<comment type="subcellular location">
    <subcellularLocation>
        <location evidence="1">Cell inner membrane</location>
        <topology evidence="1">Multi-pass membrane protein</topology>
    </subcellularLocation>
</comment>
<keyword evidence="6 9" id="KW-1133">Transmembrane helix</keyword>
<dbReference type="InterPro" id="IPR007272">
    <property type="entry name" value="Sulf_transp_TsuA/YedE"/>
</dbReference>
<keyword evidence="11" id="KW-1185">Reference proteome</keyword>
<proteinExistence type="inferred from homology"/>